<organism evidence="1 2">
    <name type="scientific">Dovyalis caffra</name>
    <dbReference type="NCBI Taxonomy" id="77055"/>
    <lineage>
        <taxon>Eukaryota</taxon>
        <taxon>Viridiplantae</taxon>
        <taxon>Streptophyta</taxon>
        <taxon>Embryophyta</taxon>
        <taxon>Tracheophyta</taxon>
        <taxon>Spermatophyta</taxon>
        <taxon>Magnoliopsida</taxon>
        <taxon>eudicotyledons</taxon>
        <taxon>Gunneridae</taxon>
        <taxon>Pentapetalae</taxon>
        <taxon>rosids</taxon>
        <taxon>fabids</taxon>
        <taxon>Malpighiales</taxon>
        <taxon>Salicaceae</taxon>
        <taxon>Flacourtieae</taxon>
        <taxon>Dovyalis</taxon>
    </lineage>
</organism>
<dbReference type="AlphaFoldDB" id="A0AAV1R3Y9"/>
<gene>
    <name evidence="1" type="ORF">DCAF_LOCUS5397</name>
</gene>
<evidence type="ECO:0000313" key="1">
    <source>
        <dbReference type="EMBL" id="CAK7327682.1"/>
    </source>
</evidence>
<keyword evidence="2" id="KW-1185">Reference proteome</keyword>
<protein>
    <submittedName>
        <fullName evidence="1">Uncharacterized protein</fullName>
    </submittedName>
</protein>
<reference evidence="1 2" key="1">
    <citation type="submission" date="2024-01" db="EMBL/GenBank/DDBJ databases">
        <authorList>
            <person name="Waweru B."/>
        </authorList>
    </citation>
    <scope>NUCLEOTIDE SEQUENCE [LARGE SCALE GENOMIC DNA]</scope>
</reference>
<proteinExistence type="predicted"/>
<name>A0AAV1R3Y9_9ROSI</name>
<comment type="caution">
    <text evidence="1">The sequence shown here is derived from an EMBL/GenBank/DDBJ whole genome shotgun (WGS) entry which is preliminary data.</text>
</comment>
<evidence type="ECO:0000313" key="2">
    <source>
        <dbReference type="Proteomes" id="UP001314170"/>
    </source>
</evidence>
<feature type="non-terminal residue" evidence="1">
    <location>
        <position position="1"/>
    </location>
</feature>
<sequence length="54" mass="6147">PSPTSRSPHPKLVPVTLIKISRLDFTRMALVSYIDLSRPSSITTRPYIFRPSFC</sequence>
<dbReference type="EMBL" id="CAWUPB010000858">
    <property type="protein sequence ID" value="CAK7327682.1"/>
    <property type="molecule type" value="Genomic_DNA"/>
</dbReference>
<dbReference type="Proteomes" id="UP001314170">
    <property type="component" value="Unassembled WGS sequence"/>
</dbReference>
<accession>A0AAV1R3Y9</accession>